<evidence type="ECO:0000313" key="2">
    <source>
        <dbReference type="EMBL" id="CAI6292790.1"/>
    </source>
</evidence>
<evidence type="ECO:0000256" key="1">
    <source>
        <dbReference type="SAM" id="SignalP"/>
    </source>
</evidence>
<gene>
    <name evidence="2" type="ORF">PDIGIT_LOCUS2522</name>
</gene>
<dbReference type="EMBL" id="CAOQHR010000002">
    <property type="protein sequence ID" value="CAI6292790.1"/>
    <property type="molecule type" value="Genomic_DNA"/>
</dbReference>
<evidence type="ECO:0000313" key="3">
    <source>
        <dbReference type="Proteomes" id="UP001152607"/>
    </source>
</evidence>
<organism evidence="2 3">
    <name type="scientific">Periconia digitata</name>
    <dbReference type="NCBI Taxonomy" id="1303443"/>
    <lineage>
        <taxon>Eukaryota</taxon>
        <taxon>Fungi</taxon>
        <taxon>Dikarya</taxon>
        <taxon>Ascomycota</taxon>
        <taxon>Pezizomycotina</taxon>
        <taxon>Dothideomycetes</taxon>
        <taxon>Pleosporomycetidae</taxon>
        <taxon>Pleosporales</taxon>
        <taxon>Massarineae</taxon>
        <taxon>Periconiaceae</taxon>
        <taxon>Periconia</taxon>
    </lineage>
</organism>
<comment type="caution">
    <text evidence="2">The sequence shown here is derived from an EMBL/GenBank/DDBJ whole genome shotgun (WGS) entry which is preliminary data.</text>
</comment>
<protein>
    <submittedName>
        <fullName evidence="2">Uncharacterized protein</fullName>
    </submittedName>
</protein>
<accession>A0A9W4U4Z1</accession>
<dbReference type="Proteomes" id="UP001152607">
    <property type="component" value="Unassembled WGS sequence"/>
</dbReference>
<proteinExistence type="predicted"/>
<name>A0A9W4U4Z1_9PLEO</name>
<dbReference type="AlphaFoldDB" id="A0A9W4U4Z1"/>
<keyword evidence="1" id="KW-0732">Signal</keyword>
<feature type="signal peptide" evidence="1">
    <location>
        <begin position="1"/>
        <end position="20"/>
    </location>
</feature>
<keyword evidence="3" id="KW-1185">Reference proteome</keyword>
<reference evidence="2" key="1">
    <citation type="submission" date="2023-01" db="EMBL/GenBank/DDBJ databases">
        <authorList>
            <person name="Van Ghelder C."/>
            <person name="Rancurel C."/>
        </authorList>
    </citation>
    <scope>NUCLEOTIDE SEQUENCE</scope>
    <source>
        <strain evidence="2">CNCM I-4278</strain>
    </source>
</reference>
<sequence length="115" mass="12487">MQLTSILALLAAANVPVAMGFKVIAYGDRDCEGSESTINVWDNSCRDHGVADTWSVRVLNYGGKGQRGRFYATKEACWYGADDAYWVDGGDGGFQEGECVNFDKGMKAMGSSRIK</sequence>
<dbReference type="OrthoDB" id="3598923at2759"/>
<feature type="chain" id="PRO_5040880962" evidence="1">
    <location>
        <begin position="21"/>
        <end position="115"/>
    </location>
</feature>